<dbReference type="InterPro" id="IPR002109">
    <property type="entry name" value="Glutaredoxin"/>
</dbReference>
<dbReference type="GeneID" id="55991289"/>
<feature type="compositionally biased region" description="Polar residues" evidence="8">
    <location>
        <begin position="488"/>
        <end position="498"/>
    </location>
</feature>
<accession>A0A7H8QRS6</accession>
<dbReference type="Proteomes" id="UP000509510">
    <property type="component" value="Chromosome II"/>
</dbReference>
<keyword evidence="11" id="KW-1185">Reference proteome</keyword>
<dbReference type="AlphaFoldDB" id="A0A7H8QRS6"/>
<keyword evidence="4" id="KW-1015">Disulfide bond</keyword>
<dbReference type="GO" id="GO:0004602">
    <property type="term" value="F:glutathione peroxidase activity"/>
    <property type="evidence" value="ECO:0007669"/>
    <property type="project" value="UniProtKB-EC"/>
</dbReference>
<name>A0A7H8QRS6_TALRU</name>
<gene>
    <name evidence="10" type="ORF">TRUGW13939_03786</name>
</gene>
<evidence type="ECO:0000256" key="4">
    <source>
        <dbReference type="ARBA" id="ARBA00023157"/>
    </source>
</evidence>
<dbReference type="GO" id="GO:0005737">
    <property type="term" value="C:cytoplasm"/>
    <property type="evidence" value="ECO:0007669"/>
    <property type="project" value="TreeGrafter"/>
</dbReference>
<dbReference type="OrthoDB" id="418495at2759"/>
<dbReference type="InterPro" id="IPR014025">
    <property type="entry name" value="Glutaredoxin_subgr"/>
</dbReference>
<evidence type="ECO:0000256" key="1">
    <source>
        <dbReference type="ARBA" id="ARBA00000217"/>
    </source>
</evidence>
<evidence type="ECO:0000256" key="6">
    <source>
        <dbReference type="ARBA" id="ARBA00035808"/>
    </source>
</evidence>
<dbReference type="FunFam" id="3.40.30.10:FF:000026">
    <property type="entry name" value="Glutaredoxin 2"/>
    <property type="match status" value="1"/>
</dbReference>
<dbReference type="PROSITE" id="PS00194">
    <property type="entry name" value="THIOREDOXIN_1"/>
    <property type="match status" value="1"/>
</dbReference>
<dbReference type="InterPro" id="IPR017937">
    <property type="entry name" value="Thioredoxin_CS"/>
</dbReference>
<proteinExistence type="predicted"/>
<feature type="region of interest" description="Disordered" evidence="8">
    <location>
        <begin position="1"/>
        <end position="498"/>
    </location>
</feature>
<comment type="catalytic activity">
    <reaction evidence="6">
        <text>1-chloro-2,4-dinitrobenzene + glutathione = 2,4-dinitrophenyl-S-glutathione + chloride + H(+)</text>
        <dbReference type="Rhea" id="RHEA:51220"/>
        <dbReference type="ChEBI" id="CHEBI:15378"/>
        <dbReference type="ChEBI" id="CHEBI:17996"/>
        <dbReference type="ChEBI" id="CHEBI:34718"/>
        <dbReference type="ChEBI" id="CHEBI:57925"/>
        <dbReference type="ChEBI" id="CHEBI:133977"/>
        <dbReference type="EC" id="2.5.1.18"/>
    </reaction>
</comment>
<feature type="compositionally biased region" description="Polar residues" evidence="8">
    <location>
        <begin position="42"/>
        <end position="52"/>
    </location>
</feature>
<evidence type="ECO:0000256" key="3">
    <source>
        <dbReference type="ARBA" id="ARBA00022982"/>
    </source>
</evidence>
<dbReference type="InterPro" id="IPR011767">
    <property type="entry name" value="GLR_AS"/>
</dbReference>
<dbReference type="Pfam" id="PF00462">
    <property type="entry name" value="Glutaredoxin"/>
    <property type="match status" value="1"/>
</dbReference>
<dbReference type="CDD" id="cd03419">
    <property type="entry name" value="GRX_GRXh_1_2_like"/>
    <property type="match status" value="1"/>
</dbReference>
<dbReference type="RefSeq" id="XP_035342858.1">
    <property type="nucleotide sequence ID" value="XM_035486965.1"/>
</dbReference>
<evidence type="ECO:0000256" key="8">
    <source>
        <dbReference type="SAM" id="MobiDB-lite"/>
    </source>
</evidence>
<evidence type="ECO:0000259" key="9">
    <source>
        <dbReference type="Pfam" id="PF00462"/>
    </source>
</evidence>
<dbReference type="PROSITE" id="PS00195">
    <property type="entry name" value="GLUTAREDOXIN_1"/>
    <property type="match status" value="1"/>
</dbReference>
<dbReference type="GO" id="GO:0005634">
    <property type="term" value="C:nucleus"/>
    <property type="evidence" value="ECO:0007669"/>
    <property type="project" value="TreeGrafter"/>
</dbReference>
<reference evidence="11" key="1">
    <citation type="submission" date="2020-06" db="EMBL/GenBank/DDBJ databases">
        <title>A chromosome-scale genome assembly of Talaromyces rugulosus W13939.</title>
        <authorList>
            <person name="Wang B."/>
            <person name="Guo L."/>
            <person name="Ye K."/>
            <person name="Wang L."/>
        </authorList>
    </citation>
    <scope>NUCLEOTIDE SEQUENCE [LARGE SCALE GENOMIC DNA]</scope>
    <source>
        <strain evidence="11">W13939</strain>
    </source>
</reference>
<comment type="catalytic activity">
    <reaction evidence="7">
        <text>RX + glutathione = an S-substituted glutathione + a halide anion + H(+)</text>
        <dbReference type="Rhea" id="RHEA:16437"/>
        <dbReference type="ChEBI" id="CHEBI:15378"/>
        <dbReference type="ChEBI" id="CHEBI:16042"/>
        <dbReference type="ChEBI" id="CHEBI:17792"/>
        <dbReference type="ChEBI" id="CHEBI:57925"/>
        <dbReference type="ChEBI" id="CHEBI:90779"/>
        <dbReference type="EC" id="2.5.1.18"/>
    </reaction>
</comment>
<dbReference type="InterPro" id="IPR011899">
    <property type="entry name" value="Glutaredoxin_euk/vir"/>
</dbReference>
<dbReference type="GO" id="GO:0015038">
    <property type="term" value="F:glutathione disulfide oxidoreductase activity"/>
    <property type="evidence" value="ECO:0007669"/>
    <property type="project" value="TreeGrafter"/>
</dbReference>
<evidence type="ECO:0000256" key="5">
    <source>
        <dbReference type="ARBA" id="ARBA00023284"/>
    </source>
</evidence>
<dbReference type="NCBIfam" id="TIGR02180">
    <property type="entry name" value="GRX_euk"/>
    <property type="match status" value="1"/>
</dbReference>
<feature type="compositionally biased region" description="Polar residues" evidence="8">
    <location>
        <begin position="65"/>
        <end position="76"/>
    </location>
</feature>
<feature type="compositionally biased region" description="Basic and acidic residues" evidence="8">
    <location>
        <begin position="422"/>
        <end position="436"/>
    </location>
</feature>
<keyword evidence="2" id="KW-0813">Transport</keyword>
<feature type="compositionally biased region" description="Low complexity" evidence="8">
    <location>
        <begin position="288"/>
        <end position="319"/>
    </location>
</feature>
<organism evidence="10 11">
    <name type="scientific">Talaromyces rugulosus</name>
    <name type="common">Penicillium rugulosum</name>
    <dbReference type="NCBI Taxonomy" id="121627"/>
    <lineage>
        <taxon>Eukaryota</taxon>
        <taxon>Fungi</taxon>
        <taxon>Dikarya</taxon>
        <taxon>Ascomycota</taxon>
        <taxon>Pezizomycotina</taxon>
        <taxon>Eurotiomycetes</taxon>
        <taxon>Eurotiomycetidae</taxon>
        <taxon>Eurotiales</taxon>
        <taxon>Trichocomaceae</taxon>
        <taxon>Talaromyces</taxon>
        <taxon>Talaromyces sect. Islandici</taxon>
    </lineage>
</organism>
<comment type="catalytic activity">
    <reaction evidence="1">
        <text>2 glutathione + H2O2 = glutathione disulfide + 2 H2O</text>
        <dbReference type="Rhea" id="RHEA:16833"/>
        <dbReference type="ChEBI" id="CHEBI:15377"/>
        <dbReference type="ChEBI" id="CHEBI:16240"/>
        <dbReference type="ChEBI" id="CHEBI:57925"/>
        <dbReference type="ChEBI" id="CHEBI:58297"/>
        <dbReference type="EC" id="1.11.1.9"/>
    </reaction>
</comment>
<feature type="domain" description="Glutaredoxin" evidence="9">
    <location>
        <begin position="588"/>
        <end position="650"/>
    </location>
</feature>
<feature type="compositionally biased region" description="Basic and acidic residues" evidence="8">
    <location>
        <begin position="122"/>
        <end position="133"/>
    </location>
</feature>
<evidence type="ECO:0000313" key="11">
    <source>
        <dbReference type="Proteomes" id="UP000509510"/>
    </source>
</evidence>
<dbReference type="GO" id="GO:0034599">
    <property type="term" value="P:cellular response to oxidative stress"/>
    <property type="evidence" value="ECO:0007669"/>
    <property type="project" value="TreeGrafter"/>
</dbReference>
<dbReference type="PANTHER" id="PTHR45694:SF18">
    <property type="entry name" value="GLUTAREDOXIN-1-RELATED"/>
    <property type="match status" value="1"/>
</dbReference>
<feature type="compositionally biased region" description="Basic and acidic residues" evidence="8">
    <location>
        <begin position="200"/>
        <end position="213"/>
    </location>
</feature>
<protein>
    <recommendedName>
        <fullName evidence="9">Glutaredoxin domain-containing protein</fullName>
    </recommendedName>
</protein>
<feature type="compositionally biased region" description="Low complexity" evidence="8">
    <location>
        <begin position="1"/>
        <end position="20"/>
    </location>
</feature>
<dbReference type="PRINTS" id="PR00160">
    <property type="entry name" value="GLUTAREDOXIN"/>
</dbReference>
<evidence type="ECO:0000256" key="7">
    <source>
        <dbReference type="ARBA" id="ARBA00047960"/>
    </source>
</evidence>
<evidence type="ECO:0000313" key="10">
    <source>
        <dbReference type="EMBL" id="QKX56680.1"/>
    </source>
</evidence>
<dbReference type="PROSITE" id="PS51354">
    <property type="entry name" value="GLUTAREDOXIN_2"/>
    <property type="match status" value="1"/>
</dbReference>
<dbReference type="InterPro" id="IPR036249">
    <property type="entry name" value="Thioredoxin-like_sf"/>
</dbReference>
<feature type="compositionally biased region" description="Polar residues" evidence="8">
    <location>
        <begin position="320"/>
        <end position="384"/>
    </location>
</feature>
<keyword evidence="5" id="KW-0676">Redox-active center</keyword>
<dbReference type="EMBL" id="CP055899">
    <property type="protein sequence ID" value="QKX56680.1"/>
    <property type="molecule type" value="Genomic_DNA"/>
</dbReference>
<evidence type="ECO:0000256" key="2">
    <source>
        <dbReference type="ARBA" id="ARBA00022448"/>
    </source>
</evidence>
<keyword evidence="3" id="KW-0249">Electron transport</keyword>
<dbReference type="GO" id="GO:0004364">
    <property type="term" value="F:glutathione transferase activity"/>
    <property type="evidence" value="ECO:0007669"/>
    <property type="project" value="UniProtKB-EC"/>
</dbReference>
<sequence>MSGTAAAVSSTDAVTSPSSGNAAWDYAVPLGQEQNNDRRASNESSNTHAKSTTYRHRTPNGYPRSRNSSQPGSRRGSNTHDSHGRDIGPALNKQLGDVQSNGQPPRKSEAPAKAPGPGESSWIHRDKLARIESEELQQAAMRIHRQVRTGSKSSSMRGRSHDSHSLNGTVATPPEQTDSWQRNQLDSPIPLEDYGENEIESERMTWDLRRPEEIAAASSPGDLKGPGLKKSSSRIPVLASSPHRASPDDADYDFSDMQRPRTRTVGSGDEYGNYFSHSRRNSESAVVDSPDASPQPADDTTPSLAAASSSRPGSRGNPLGQASPTRKTPAKGTSTARKTSVPPNNRKASNSVTKSRTVSSSNANKEQPRPTTRSGEPRPSTSANRPEGDPPWLATMYKPDPRLPPDQQILPTHAKKMQQEQWAREGKTPSTYDREFAPLAVRPDDPPPPPPPADSEKPTPSLPVESHEFTPTWPLQSSRSPEPGRPGTSGTNYSTMPKLQTAPPVVLSVSQTLQPNFPPPPPEEPEKVDKGCGLLTPPKALLFRSYSLSPTISYFKRLFGSFTARPISPNTMSSAKDKAQQIINDNAVVVFSKSYCPYCRSTKSLLSSLDAQFYSLELDQIDDGAALQDALQEITNQRSVPNVFIKQNHIGGNSDLQAIKDQLPQLLKDAGAL</sequence>
<dbReference type="PANTHER" id="PTHR45694">
    <property type="entry name" value="GLUTAREDOXIN 2"/>
    <property type="match status" value="1"/>
</dbReference>
<dbReference type="Gene3D" id="3.40.30.10">
    <property type="entry name" value="Glutaredoxin"/>
    <property type="match status" value="1"/>
</dbReference>
<feature type="compositionally biased region" description="Polar residues" evidence="8">
    <location>
        <begin position="165"/>
        <end position="186"/>
    </location>
</feature>
<feature type="compositionally biased region" description="Polar residues" evidence="8">
    <location>
        <begin position="148"/>
        <end position="157"/>
    </location>
</feature>
<dbReference type="SUPFAM" id="SSF52833">
    <property type="entry name" value="Thioredoxin-like"/>
    <property type="match status" value="1"/>
</dbReference>
<dbReference type="KEGG" id="trg:TRUGW13939_03786"/>